<protein>
    <submittedName>
        <fullName evidence="2">Uncharacterized protein</fullName>
    </submittedName>
</protein>
<evidence type="ECO:0000256" key="1">
    <source>
        <dbReference type="SAM" id="MobiDB-lite"/>
    </source>
</evidence>
<name>A0AB34JZ43_PRYPA</name>
<gene>
    <name evidence="2" type="ORF">AB1Y20_014938</name>
</gene>
<keyword evidence="3" id="KW-1185">Reference proteome</keyword>
<proteinExistence type="predicted"/>
<evidence type="ECO:0000313" key="3">
    <source>
        <dbReference type="Proteomes" id="UP001515480"/>
    </source>
</evidence>
<accession>A0AB34JZ43</accession>
<dbReference type="EMBL" id="JBGBPQ010000003">
    <property type="protein sequence ID" value="KAL1526212.1"/>
    <property type="molecule type" value="Genomic_DNA"/>
</dbReference>
<organism evidence="2 3">
    <name type="scientific">Prymnesium parvum</name>
    <name type="common">Toxic golden alga</name>
    <dbReference type="NCBI Taxonomy" id="97485"/>
    <lineage>
        <taxon>Eukaryota</taxon>
        <taxon>Haptista</taxon>
        <taxon>Haptophyta</taxon>
        <taxon>Prymnesiophyceae</taxon>
        <taxon>Prymnesiales</taxon>
        <taxon>Prymnesiaceae</taxon>
        <taxon>Prymnesium</taxon>
    </lineage>
</organism>
<comment type="caution">
    <text evidence="2">The sequence shown here is derived from an EMBL/GenBank/DDBJ whole genome shotgun (WGS) entry which is preliminary data.</text>
</comment>
<reference evidence="2 3" key="1">
    <citation type="journal article" date="2024" name="Science">
        <title>Giant polyketide synthase enzymes in the biosynthesis of giant marine polyether toxins.</title>
        <authorList>
            <person name="Fallon T.R."/>
            <person name="Shende V.V."/>
            <person name="Wierzbicki I.H."/>
            <person name="Pendleton A.L."/>
            <person name="Watervoot N.F."/>
            <person name="Auber R.P."/>
            <person name="Gonzalez D.J."/>
            <person name="Wisecaver J.H."/>
            <person name="Moore B.S."/>
        </authorList>
    </citation>
    <scope>NUCLEOTIDE SEQUENCE [LARGE SCALE GENOMIC DNA]</scope>
    <source>
        <strain evidence="2 3">12B1</strain>
    </source>
</reference>
<feature type="region of interest" description="Disordered" evidence="1">
    <location>
        <begin position="1"/>
        <end position="22"/>
    </location>
</feature>
<dbReference type="AlphaFoldDB" id="A0AB34JZ43"/>
<sequence>MGGSEYRSVSTEEGGVEKRRPQGSACPQWACLLGLALTGAVALGHDLLRPEASLLLQQRTVHSAYAAGNGTMGTGRRRRRKFAMASALGRMGTSSSFLLRSHRQKRRHQAKAASKSVLLVGSHFELGNELLKRVFGELCKKNRLGLRCEPKWGSQHDLKSLAEYKGKKRLVWLDQDAAMLRETIHGVEKYAFNVQLLHLLWDPREACAAQWPHTLSRNHTLLELCHGLQLDQLPALYRYIKRERAKGRAVLQKRLEQLASRKTGKEHWAQVFKWLGLVERNGDLSSLAVAQAQAMRLRHHVYNFGSPGWVHAELMRNSSLHSHLKKIRRELEYKNKAKVPTS</sequence>
<dbReference type="Proteomes" id="UP001515480">
    <property type="component" value="Unassembled WGS sequence"/>
</dbReference>
<evidence type="ECO:0000313" key="2">
    <source>
        <dbReference type="EMBL" id="KAL1526212.1"/>
    </source>
</evidence>